<feature type="repeat" description="WD" evidence="11">
    <location>
        <begin position="199"/>
        <end position="230"/>
    </location>
</feature>
<evidence type="ECO:0000256" key="6">
    <source>
        <dbReference type="ARBA" id="ARBA00022824"/>
    </source>
</evidence>
<gene>
    <name evidence="14" type="ORF">ACEWY4_020375</name>
</gene>
<dbReference type="GO" id="GO:0005789">
    <property type="term" value="C:endoplasmic reticulum membrane"/>
    <property type="evidence" value="ECO:0007669"/>
    <property type="project" value="UniProtKB-SubCell"/>
</dbReference>
<dbReference type="PROSITE" id="PS50082">
    <property type="entry name" value="WD_REPEATS_2"/>
    <property type="match status" value="2"/>
</dbReference>
<dbReference type="InterPro" id="IPR001680">
    <property type="entry name" value="WD40_rpt"/>
</dbReference>
<feature type="compositionally biased region" description="Basic and acidic residues" evidence="12">
    <location>
        <begin position="125"/>
        <end position="138"/>
    </location>
</feature>
<evidence type="ECO:0000256" key="3">
    <source>
        <dbReference type="ARBA" id="ARBA00022574"/>
    </source>
</evidence>
<dbReference type="Pfam" id="PF00400">
    <property type="entry name" value="WD40"/>
    <property type="match status" value="2"/>
</dbReference>
<keyword evidence="15" id="KW-1185">Reference proteome</keyword>
<dbReference type="InterPro" id="IPR036322">
    <property type="entry name" value="WD40_repeat_dom_sf"/>
</dbReference>
<dbReference type="PANTHER" id="PTHR23284:SF0">
    <property type="entry name" value="PROLACTIN REGULATORY ELEMENT-BINDING PROTEIN"/>
    <property type="match status" value="1"/>
</dbReference>
<dbReference type="AlphaFoldDB" id="A0ABD1JCG6"/>
<evidence type="ECO:0000256" key="13">
    <source>
        <dbReference type="SAM" id="Phobius"/>
    </source>
</evidence>
<evidence type="ECO:0000256" key="7">
    <source>
        <dbReference type="ARBA" id="ARBA00022892"/>
    </source>
</evidence>
<evidence type="ECO:0000313" key="14">
    <source>
        <dbReference type="EMBL" id="KAL2084857.1"/>
    </source>
</evidence>
<dbReference type="Proteomes" id="UP001591681">
    <property type="component" value="Unassembled WGS sequence"/>
</dbReference>
<evidence type="ECO:0000256" key="9">
    <source>
        <dbReference type="ARBA" id="ARBA00022989"/>
    </source>
</evidence>
<keyword evidence="8" id="KW-0653">Protein transport</keyword>
<dbReference type="InterPro" id="IPR045260">
    <property type="entry name" value="Sec12-like"/>
</dbReference>
<accession>A0ABD1JCG6</accession>
<evidence type="ECO:0000256" key="8">
    <source>
        <dbReference type="ARBA" id="ARBA00022927"/>
    </source>
</evidence>
<dbReference type="GO" id="GO:0016192">
    <property type="term" value="P:vesicle-mediated transport"/>
    <property type="evidence" value="ECO:0007669"/>
    <property type="project" value="UniProtKB-KW"/>
</dbReference>
<reference evidence="14 15" key="1">
    <citation type="submission" date="2024-09" db="EMBL/GenBank/DDBJ databases">
        <title>A chromosome-level genome assembly of Gray's grenadier anchovy, Coilia grayii.</title>
        <authorList>
            <person name="Fu Z."/>
        </authorList>
    </citation>
    <scope>NUCLEOTIDE SEQUENCE [LARGE SCALE GENOMIC DNA]</scope>
    <source>
        <strain evidence="14">G4</strain>
        <tissue evidence="14">Muscle</tissue>
    </source>
</reference>
<keyword evidence="9 13" id="KW-1133">Transmembrane helix</keyword>
<feature type="transmembrane region" description="Helical" evidence="13">
    <location>
        <begin position="397"/>
        <end position="417"/>
    </location>
</feature>
<dbReference type="Gene3D" id="2.130.10.10">
    <property type="entry name" value="YVTN repeat-like/Quinoprotein amine dehydrogenase"/>
    <property type="match status" value="1"/>
</dbReference>
<feature type="region of interest" description="Disordered" evidence="12">
    <location>
        <begin position="100"/>
        <end position="141"/>
    </location>
</feature>
<sequence>MGKRRVPDLYRAPFPLYTVKVDRKSGLVITAGGGGASKTGIKNGVHFLGLELVAGRHSATLLHSHDTDTRATMNMALADEVIAAGQDGNCSLMRFRLRTPKDGHKAATKDGHGGEHGGARRRGGGRGDKSGAGDETQTKNETLQVSVEQMGSVLSDSSPQDPLQKCVRFSADLKLLITGGTDGRIRVWEYPDLKEKFDFKAHEGEVEDVDICPNSKQLVSVGRDFACSVWHGDQLAMGLCWHDNMPHITEKMYRYQSCRFGKVPDQKDALRLFTVQIPHKRDRKPPPCYLTKWDGRTFLPLLTKPCGNEVISCLDVSESGTFLGLGTVTGSVAIHIAFSLQRLYYVQESHGIVVTDLAFLPESGKSQAVKGDNEVALLSVAVDSRCQMHTVPNRRSFPLWLVLFLCAVMVVGVLLLLQHLFPGFI</sequence>
<evidence type="ECO:0000256" key="12">
    <source>
        <dbReference type="SAM" id="MobiDB-lite"/>
    </source>
</evidence>
<organism evidence="14 15">
    <name type="scientific">Coilia grayii</name>
    <name type="common">Gray's grenadier anchovy</name>
    <dbReference type="NCBI Taxonomy" id="363190"/>
    <lineage>
        <taxon>Eukaryota</taxon>
        <taxon>Metazoa</taxon>
        <taxon>Chordata</taxon>
        <taxon>Craniata</taxon>
        <taxon>Vertebrata</taxon>
        <taxon>Euteleostomi</taxon>
        <taxon>Actinopterygii</taxon>
        <taxon>Neopterygii</taxon>
        <taxon>Teleostei</taxon>
        <taxon>Clupei</taxon>
        <taxon>Clupeiformes</taxon>
        <taxon>Clupeoidei</taxon>
        <taxon>Engraulidae</taxon>
        <taxon>Coilinae</taxon>
        <taxon>Coilia</taxon>
    </lineage>
</organism>
<comment type="caution">
    <text evidence="14">The sequence shown here is derived from an EMBL/GenBank/DDBJ whole genome shotgun (WGS) entry which is preliminary data.</text>
</comment>
<keyword evidence="2" id="KW-0813">Transport</keyword>
<evidence type="ECO:0008006" key="16">
    <source>
        <dbReference type="Google" id="ProtNLM"/>
    </source>
</evidence>
<evidence type="ECO:0000256" key="11">
    <source>
        <dbReference type="PROSITE-ProRule" id="PRU00221"/>
    </source>
</evidence>
<dbReference type="SMART" id="SM00320">
    <property type="entry name" value="WD40"/>
    <property type="match status" value="3"/>
</dbReference>
<name>A0ABD1JCG6_9TELE</name>
<keyword evidence="5" id="KW-0677">Repeat</keyword>
<evidence type="ECO:0000256" key="4">
    <source>
        <dbReference type="ARBA" id="ARBA00022692"/>
    </source>
</evidence>
<feature type="repeat" description="WD" evidence="11">
    <location>
        <begin position="167"/>
        <end position="189"/>
    </location>
</feature>
<evidence type="ECO:0000256" key="5">
    <source>
        <dbReference type="ARBA" id="ARBA00022737"/>
    </source>
</evidence>
<keyword evidence="7" id="KW-0931">ER-Golgi transport</keyword>
<evidence type="ECO:0000256" key="1">
    <source>
        <dbReference type="ARBA" id="ARBA00004389"/>
    </source>
</evidence>
<dbReference type="PANTHER" id="PTHR23284">
    <property type="entry name" value="PROLACTIN REGULATORY ELEMENT BINDING PROTEIN"/>
    <property type="match status" value="1"/>
</dbReference>
<evidence type="ECO:0000256" key="2">
    <source>
        <dbReference type="ARBA" id="ARBA00022448"/>
    </source>
</evidence>
<dbReference type="InterPro" id="IPR015943">
    <property type="entry name" value="WD40/YVTN_repeat-like_dom_sf"/>
</dbReference>
<feature type="compositionally biased region" description="Basic and acidic residues" evidence="12">
    <location>
        <begin position="100"/>
        <end position="118"/>
    </location>
</feature>
<evidence type="ECO:0000256" key="10">
    <source>
        <dbReference type="ARBA" id="ARBA00023136"/>
    </source>
</evidence>
<dbReference type="GO" id="GO:0015031">
    <property type="term" value="P:protein transport"/>
    <property type="evidence" value="ECO:0007669"/>
    <property type="project" value="UniProtKB-KW"/>
</dbReference>
<keyword evidence="4 13" id="KW-0812">Transmembrane</keyword>
<comment type="subcellular location">
    <subcellularLocation>
        <location evidence="1">Endoplasmic reticulum membrane</location>
        <topology evidence="1">Single-pass membrane protein</topology>
    </subcellularLocation>
</comment>
<keyword evidence="3 11" id="KW-0853">WD repeat</keyword>
<keyword evidence="6" id="KW-0256">Endoplasmic reticulum</keyword>
<protein>
    <recommendedName>
        <fullName evidence="16">Prolactin regulatory element-binding protein</fullName>
    </recommendedName>
</protein>
<proteinExistence type="predicted"/>
<dbReference type="SUPFAM" id="SSF50978">
    <property type="entry name" value="WD40 repeat-like"/>
    <property type="match status" value="1"/>
</dbReference>
<dbReference type="EMBL" id="JBHFQA010000017">
    <property type="protein sequence ID" value="KAL2084857.1"/>
    <property type="molecule type" value="Genomic_DNA"/>
</dbReference>
<keyword evidence="10 13" id="KW-0472">Membrane</keyword>
<evidence type="ECO:0000313" key="15">
    <source>
        <dbReference type="Proteomes" id="UP001591681"/>
    </source>
</evidence>